<comment type="caution">
    <text evidence="1">The sequence shown here is derived from an EMBL/GenBank/DDBJ whole genome shotgun (WGS) entry which is preliminary data.</text>
</comment>
<reference evidence="1 2" key="1">
    <citation type="submission" date="2023-03" db="EMBL/GenBank/DDBJ databases">
        <title>Bacillus Genome Sequencing.</title>
        <authorList>
            <person name="Dunlap C."/>
        </authorList>
    </citation>
    <scope>NUCLEOTIDE SEQUENCE [LARGE SCALE GENOMIC DNA]</scope>
    <source>
        <strain evidence="1 2">B-23453</strain>
    </source>
</reference>
<sequence length="614" mass="71938">MKVNRNDLCPCGSGKKYKKCCMKKDHVANLEELKLERFFVQRHGLVLRLKQFLEESHSMSNYFQLKHEFRTRTKHLLSEDKHEGYFLYWMFFFRTYANGKSGIEWFIEEKGNKLSESERTMAEDWMAMKPAFVQAVDRVGSDIVFEDVFSKERFNIKNIKENIGNFLPWYGAFSLIESFEDYSYFNGVRTFYDPSTIDHVKKQLLKWAEETACTIEKLLVERFLEIVVLLEDKNQPEKHGKTTKEVHQYSLDYRIVNEEYVHDFLYSQENLLVEKWETHHKSLSWVGNWKSYRDSELAEEIRLVDLFGTFTITGNRLQFIALDKEKAEEMKNWLGNLQDSLVLEEDRDEKTFVPSHFDLHNTLVQADANVPQYFALYAQNHASLDIHKQNPILDGNSLMELVQNGRADDADTWLKQSEYTLYQLIQKRFKNVDVTADFNSVRNQLGLKLSPFVTGGAERKAVLEPLLQREKSLHEKDPVYMELGFSEKEMEPFYAADFVQFFTEKTDGKKDNTVRKYKNSLWDLRVAMQLHPHIKQWEECTLPFWEGLIGTDYAGLHENLTKTQVKDFISVLKAFAKWVDQNKAEGISGVLTSSLKKTEAQLMELTEKKAVAAN</sequence>
<dbReference type="RefSeq" id="WP_066264341.1">
    <property type="nucleotide sequence ID" value="NZ_JARMAB010000019.1"/>
</dbReference>
<dbReference type="Gene3D" id="3.10.450.50">
    <property type="match status" value="1"/>
</dbReference>
<gene>
    <name evidence="1" type="ORF">P4T90_13310</name>
</gene>
<dbReference type="Proteomes" id="UP001341444">
    <property type="component" value="Unassembled WGS sequence"/>
</dbReference>
<dbReference type="Pfam" id="PF02810">
    <property type="entry name" value="SEC-C"/>
    <property type="match status" value="1"/>
</dbReference>
<accession>A0ABU6MH82</accession>
<proteinExistence type="predicted"/>
<organism evidence="1 2">
    <name type="scientific">Heyndrickxia acidicola</name>
    <dbReference type="NCBI Taxonomy" id="209389"/>
    <lineage>
        <taxon>Bacteria</taxon>
        <taxon>Bacillati</taxon>
        <taxon>Bacillota</taxon>
        <taxon>Bacilli</taxon>
        <taxon>Bacillales</taxon>
        <taxon>Bacillaceae</taxon>
        <taxon>Heyndrickxia</taxon>
    </lineage>
</organism>
<keyword evidence="2" id="KW-1185">Reference proteome</keyword>
<protein>
    <submittedName>
        <fullName evidence="1">SEC-C metal-binding domain-containing protein</fullName>
    </submittedName>
</protein>
<evidence type="ECO:0000313" key="2">
    <source>
        <dbReference type="Proteomes" id="UP001341444"/>
    </source>
</evidence>
<dbReference type="InterPro" id="IPR004027">
    <property type="entry name" value="SEC_C_motif"/>
</dbReference>
<dbReference type="EMBL" id="JARMAB010000019">
    <property type="protein sequence ID" value="MED1204031.1"/>
    <property type="molecule type" value="Genomic_DNA"/>
</dbReference>
<dbReference type="SUPFAM" id="SSF103642">
    <property type="entry name" value="Sec-C motif"/>
    <property type="match status" value="1"/>
</dbReference>
<evidence type="ECO:0000313" key="1">
    <source>
        <dbReference type="EMBL" id="MED1204031.1"/>
    </source>
</evidence>
<name>A0ABU6MH82_9BACI</name>